<evidence type="ECO:0000256" key="5">
    <source>
        <dbReference type="PIRNR" id="PIRNR000410"/>
    </source>
</evidence>
<feature type="domain" description="CheR-type methyltransferase" evidence="7">
    <location>
        <begin position="1"/>
        <end position="272"/>
    </location>
</feature>
<evidence type="ECO:0000256" key="4">
    <source>
        <dbReference type="ARBA" id="ARBA00022691"/>
    </source>
</evidence>
<comment type="catalytic activity">
    <reaction evidence="1 5">
        <text>L-glutamyl-[protein] + S-adenosyl-L-methionine = [protein]-L-glutamate 5-O-methyl ester + S-adenosyl-L-homocysteine</text>
        <dbReference type="Rhea" id="RHEA:24452"/>
        <dbReference type="Rhea" id="RHEA-COMP:10208"/>
        <dbReference type="Rhea" id="RHEA-COMP:10311"/>
        <dbReference type="ChEBI" id="CHEBI:29973"/>
        <dbReference type="ChEBI" id="CHEBI:57856"/>
        <dbReference type="ChEBI" id="CHEBI:59789"/>
        <dbReference type="ChEBI" id="CHEBI:82795"/>
        <dbReference type="EC" id="2.1.1.80"/>
    </reaction>
</comment>
<keyword evidence="4 5" id="KW-0949">S-adenosyl-L-methionine</keyword>
<feature type="binding site" evidence="6">
    <location>
        <begin position="216"/>
        <end position="217"/>
    </location>
    <ligand>
        <name>S-adenosyl-L-methionine</name>
        <dbReference type="ChEBI" id="CHEBI:59789"/>
    </ligand>
</feature>
<feature type="binding site" evidence="6">
    <location>
        <position position="119"/>
    </location>
    <ligand>
        <name>S-adenosyl-L-methionine</name>
        <dbReference type="ChEBI" id="CHEBI:59789"/>
    </ligand>
</feature>
<dbReference type="GeneID" id="99506885"/>
<dbReference type="InterPro" id="IPR036804">
    <property type="entry name" value="CheR_N_sf"/>
</dbReference>
<dbReference type="GO" id="GO:0032259">
    <property type="term" value="P:methylation"/>
    <property type="evidence" value="ECO:0007669"/>
    <property type="project" value="UniProtKB-KW"/>
</dbReference>
<dbReference type="InterPro" id="IPR029063">
    <property type="entry name" value="SAM-dependent_MTases_sf"/>
</dbReference>
<dbReference type="EMBL" id="CP032090">
    <property type="protein sequence ID" value="AXV66597.1"/>
    <property type="molecule type" value="Genomic_DNA"/>
</dbReference>
<dbReference type="EC" id="2.1.1.80" evidence="5"/>
<dbReference type="Gene3D" id="3.40.50.150">
    <property type="entry name" value="Vaccinia Virus protein VP39"/>
    <property type="match status" value="1"/>
</dbReference>
<dbReference type="KEGG" id="pdj:D0907_15505"/>
<evidence type="ECO:0000256" key="6">
    <source>
        <dbReference type="PIRSR" id="PIRSR000410-1"/>
    </source>
</evidence>
<evidence type="ECO:0000256" key="3">
    <source>
        <dbReference type="ARBA" id="ARBA00022679"/>
    </source>
</evidence>
<name>A0AAD0S2F6_9GAMM</name>
<evidence type="ECO:0000313" key="8">
    <source>
        <dbReference type="EMBL" id="AXV66597.1"/>
    </source>
</evidence>
<sequence>MKEFLLTDSDFKNISSQVYDACGIVLAEHKREMVYSRLARRIRLHKLKSFKEYLDYLEEHKEHEFSEFINAITTNLTSFFREPHHFSYLKNTIVPKLLVSNAKSKRVRVWSAGCSTGEEPYTIAMTLSDLFPKDWDVKILATDLDSNVLAKAQAGTYTAANVNGLEDSQLKRWFLKSHDGQLYKVKPALQKNIFFKRLNLLQSWPMKGPFDVIFCRNVVIYFDKSTKDTLFRRYYELLSNSGHLFLGHSETLGKDHREFKNLGQTIYQKVVYEHSL</sequence>
<dbReference type="InterPro" id="IPR026024">
    <property type="entry name" value="Chemotaxis_MeTrfase_CheR"/>
</dbReference>
<dbReference type="Proteomes" id="UP000264605">
    <property type="component" value="Chromosome"/>
</dbReference>
<accession>A0AAD0S2F6</accession>
<evidence type="ECO:0000259" key="7">
    <source>
        <dbReference type="PROSITE" id="PS50123"/>
    </source>
</evidence>
<evidence type="ECO:0000256" key="2">
    <source>
        <dbReference type="ARBA" id="ARBA00022603"/>
    </source>
</evidence>
<reference evidence="8 9" key="1">
    <citation type="submission" date="2018-08" db="EMBL/GenBank/DDBJ databases">
        <title>Draft genome sequence of Pseudoalteromonas donghaensis HJ51.</title>
        <authorList>
            <person name="Oh J."/>
            <person name="Roh D."/>
        </authorList>
    </citation>
    <scope>NUCLEOTIDE SEQUENCE [LARGE SCALE GENOMIC DNA]</scope>
    <source>
        <strain evidence="8 9">HJ51</strain>
    </source>
</reference>
<feature type="binding site" evidence="6">
    <location>
        <position position="143"/>
    </location>
    <ligand>
        <name>S-adenosyl-L-methionine</name>
        <dbReference type="ChEBI" id="CHEBI:59789"/>
    </ligand>
</feature>
<dbReference type="Pfam" id="PF03705">
    <property type="entry name" value="CheR_N"/>
    <property type="match status" value="1"/>
</dbReference>
<feature type="binding site" evidence="6">
    <location>
        <begin position="199"/>
        <end position="200"/>
    </location>
    <ligand>
        <name>S-adenosyl-L-methionine</name>
        <dbReference type="ChEBI" id="CHEBI:59789"/>
    </ligand>
</feature>
<keyword evidence="2 5" id="KW-0489">Methyltransferase</keyword>
<keyword evidence="3 5" id="KW-0808">Transferase</keyword>
<feature type="binding site" evidence="6">
    <location>
        <position position="77"/>
    </location>
    <ligand>
        <name>S-adenosyl-L-methionine</name>
        <dbReference type="ChEBI" id="CHEBI:59789"/>
    </ligand>
</feature>
<evidence type="ECO:0000256" key="1">
    <source>
        <dbReference type="ARBA" id="ARBA00001541"/>
    </source>
</evidence>
<dbReference type="GO" id="GO:0008983">
    <property type="term" value="F:protein-glutamate O-methyltransferase activity"/>
    <property type="evidence" value="ECO:0007669"/>
    <property type="project" value="UniProtKB-EC"/>
</dbReference>
<dbReference type="InterPro" id="IPR000780">
    <property type="entry name" value="CheR_MeTrfase"/>
</dbReference>
<comment type="function">
    <text evidence="5">Methylation of the membrane-bound methyl-accepting chemotaxis proteins (MCP) to form gamma-glutamyl methyl ester residues in MCP.</text>
</comment>
<organism evidence="8 9">
    <name type="scientific">Pseudoalteromonas lipolytica</name>
    <dbReference type="NCBI Taxonomy" id="570156"/>
    <lineage>
        <taxon>Bacteria</taxon>
        <taxon>Pseudomonadati</taxon>
        <taxon>Pseudomonadota</taxon>
        <taxon>Gammaproteobacteria</taxon>
        <taxon>Alteromonadales</taxon>
        <taxon>Pseudoalteromonadaceae</taxon>
        <taxon>Pseudoalteromonas</taxon>
    </lineage>
</organism>
<dbReference type="InterPro" id="IPR050903">
    <property type="entry name" value="Bact_Chemotaxis_MeTrfase"/>
</dbReference>
<dbReference type="PRINTS" id="PR00996">
    <property type="entry name" value="CHERMTFRASE"/>
</dbReference>
<proteinExistence type="predicted"/>
<feature type="binding site" evidence="6">
    <location>
        <position position="75"/>
    </location>
    <ligand>
        <name>S-adenosyl-L-methionine</name>
        <dbReference type="ChEBI" id="CHEBI:59789"/>
    </ligand>
</feature>
<dbReference type="InterPro" id="IPR022641">
    <property type="entry name" value="CheR_N"/>
</dbReference>
<dbReference type="PROSITE" id="PS50123">
    <property type="entry name" value="CHER"/>
    <property type="match status" value="1"/>
</dbReference>
<dbReference type="AlphaFoldDB" id="A0AAD0S2F6"/>
<gene>
    <name evidence="8" type="ORF">D0907_15505</name>
</gene>
<dbReference type="Gene3D" id="1.10.155.10">
    <property type="entry name" value="Chemotaxis receptor methyltransferase CheR, N-terminal domain"/>
    <property type="match status" value="1"/>
</dbReference>
<dbReference type="PANTHER" id="PTHR24422:SF19">
    <property type="entry name" value="CHEMOTAXIS PROTEIN METHYLTRANSFERASE"/>
    <property type="match status" value="1"/>
</dbReference>
<feature type="binding site" evidence="6">
    <location>
        <position position="81"/>
    </location>
    <ligand>
        <name>S-adenosyl-L-methionine</name>
        <dbReference type="ChEBI" id="CHEBI:59789"/>
    </ligand>
</feature>
<dbReference type="PIRSF" id="PIRSF000410">
    <property type="entry name" value="CheR"/>
    <property type="match status" value="1"/>
</dbReference>
<dbReference type="InterPro" id="IPR022642">
    <property type="entry name" value="CheR_C"/>
</dbReference>
<dbReference type="SUPFAM" id="SSF53335">
    <property type="entry name" value="S-adenosyl-L-methionine-dependent methyltransferases"/>
    <property type="match status" value="1"/>
</dbReference>
<dbReference type="SUPFAM" id="SSF47757">
    <property type="entry name" value="Chemotaxis receptor methyltransferase CheR, N-terminal domain"/>
    <property type="match status" value="1"/>
</dbReference>
<dbReference type="SMART" id="SM00138">
    <property type="entry name" value="MeTrc"/>
    <property type="match status" value="1"/>
</dbReference>
<dbReference type="RefSeq" id="WP_036973409.1">
    <property type="nucleotide sequence ID" value="NZ_CP032090.1"/>
</dbReference>
<dbReference type="Pfam" id="PF01739">
    <property type="entry name" value="CheR"/>
    <property type="match status" value="1"/>
</dbReference>
<evidence type="ECO:0000313" key="9">
    <source>
        <dbReference type="Proteomes" id="UP000264605"/>
    </source>
</evidence>
<dbReference type="PANTHER" id="PTHR24422">
    <property type="entry name" value="CHEMOTAXIS PROTEIN METHYLTRANSFERASE"/>
    <property type="match status" value="1"/>
</dbReference>
<protein>
    <recommendedName>
        <fullName evidence="5">Chemotaxis protein methyltransferase</fullName>
        <ecNumber evidence="5">2.1.1.80</ecNumber>
    </recommendedName>
</protein>